<name>A0ABY7QX81_9ACTN</name>
<evidence type="ECO:0008006" key="3">
    <source>
        <dbReference type="Google" id="ProtNLM"/>
    </source>
</evidence>
<keyword evidence="2" id="KW-1185">Reference proteome</keyword>
<reference evidence="1 2" key="1">
    <citation type="submission" date="2023-01" db="EMBL/GenBank/DDBJ databases">
        <authorList>
            <person name="Lee S.H."/>
            <person name="Jung H.S."/>
            <person name="Yun J.U."/>
        </authorList>
    </citation>
    <scope>NUCLEOTIDE SEQUENCE [LARGE SCALE GENOMIC DNA]</scope>
    <source>
        <strain evidence="1 2">CBA3108</strain>
    </source>
</reference>
<sequence>MTKKYAAAYAAASKKDKGRILDQVVEVTGWNRDHARQQLRGRLRQPPGRACATIAVTDRRRTNPCT</sequence>
<dbReference type="EMBL" id="CP115668">
    <property type="protein sequence ID" value="WCC79137.1"/>
    <property type="molecule type" value="Genomic_DNA"/>
</dbReference>
<dbReference type="RefSeq" id="WP_271417343.1">
    <property type="nucleotide sequence ID" value="NZ_CP115668.1"/>
</dbReference>
<accession>A0ABY7QX81</accession>
<gene>
    <name evidence="1" type="ORF">O6R08_06135</name>
</gene>
<evidence type="ECO:0000313" key="1">
    <source>
        <dbReference type="EMBL" id="WCC79137.1"/>
    </source>
</evidence>
<protein>
    <recommendedName>
        <fullName evidence="3">Transposase</fullName>
    </recommendedName>
</protein>
<organism evidence="1 2">
    <name type="scientific">Cutibacterium equinum</name>
    <dbReference type="NCBI Taxonomy" id="3016342"/>
    <lineage>
        <taxon>Bacteria</taxon>
        <taxon>Bacillati</taxon>
        <taxon>Actinomycetota</taxon>
        <taxon>Actinomycetes</taxon>
        <taxon>Propionibacteriales</taxon>
        <taxon>Propionibacteriaceae</taxon>
        <taxon>Cutibacterium</taxon>
    </lineage>
</organism>
<reference evidence="1 2" key="2">
    <citation type="submission" date="2023-06" db="EMBL/GenBank/DDBJ databases">
        <title>The Gram-positive Non-spore-bearing Anaerobic Bacilli of Human Feces.</title>
        <authorList>
            <person name="Eggerth A.H."/>
        </authorList>
    </citation>
    <scope>NUCLEOTIDE SEQUENCE [LARGE SCALE GENOMIC DNA]</scope>
    <source>
        <strain evidence="1 2">CBA3108</strain>
    </source>
</reference>
<dbReference type="Proteomes" id="UP001212097">
    <property type="component" value="Chromosome"/>
</dbReference>
<proteinExistence type="predicted"/>
<evidence type="ECO:0000313" key="2">
    <source>
        <dbReference type="Proteomes" id="UP001212097"/>
    </source>
</evidence>